<organism evidence="1 2">
    <name type="scientific">Curtobacterium flaccumfaciens pv. flaccumfaciens</name>
    <dbReference type="NCBI Taxonomy" id="138532"/>
    <lineage>
        <taxon>Bacteria</taxon>
        <taxon>Bacillati</taxon>
        <taxon>Actinomycetota</taxon>
        <taxon>Actinomycetes</taxon>
        <taxon>Micrococcales</taxon>
        <taxon>Microbacteriaceae</taxon>
        <taxon>Curtobacterium</taxon>
    </lineage>
</organism>
<reference evidence="1" key="1">
    <citation type="submission" date="2021-05" db="EMBL/GenBank/DDBJ databases">
        <title>Whole genome sequence of Curtobacterium flaccumfaciens pv. flaccumfaciens strain CFBP 3417.</title>
        <authorList>
            <person name="Osdaghi E."/>
            <person name="Taghouti G."/>
            <person name="Portier P."/>
            <person name="Fazliarab A."/>
            <person name="Taghavi S.M."/>
            <person name="Briand M."/>
            <person name="Le-Saux M."/>
            <person name="Jacques M.-A."/>
        </authorList>
    </citation>
    <scope>NUCLEOTIDE SEQUENCE</scope>
    <source>
        <strain evidence="1">CFBP 3417</strain>
    </source>
</reference>
<gene>
    <name evidence="1" type="ORF">KK103_13840</name>
</gene>
<protein>
    <submittedName>
        <fullName evidence="1">Uncharacterized protein</fullName>
    </submittedName>
</protein>
<dbReference type="EMBL" id="JAHEWX010000019">
    <property type="protein sequence ID" value="MBT1542847.1"/>
    <property type="molecule type" value="Genomic_DNA"/>
</dbReference>
<dbReference type="RefSeq" id="WP_214563451.1">
    <property type="nucleotide sequence ID" value="NZ_JAHEWX010000019.1"/>
</dbReference>
<name>A0A9Q2W5J5_9MICO</name>
<accession>A0A9Q2W5J5</accession>
<dbReference type="Proteomes" id="UP000709437">
    <property type="component" value="Unassembled WGS sequence"/>
</dbReference>
<comment type="caution">
    <text evidence="1">The sequence shown here is derived from an EMBL/GenBank/DDBJ whole genome shotgun (WGS) entry which is preliminary data.</text>
</comment>
<proteinExistence type="predicted"/>
<evidence type="ECO:0000313" key="2">
    <source>
        <dbReference type="Proteomes" id="UP000709437"/>
    </source>
</evidence>
<sequence>MRRPHWGIMNDSIDHPAIVRLRAELDAAWKGIGTLAQLEDVPRDRVVAELRTAVPDVASRAAREVGTEAVVAEINRYADTGVPGATDVVPTEVIWSDVVRTASEAACAAR</sequence>
<dbReference type="AlphaFoldDB" id="A0A9Q2W5J5"/>
<evidence type="ECO:0000313" key="1">
    <source>
        <dbReference type="EMBL" id="MBT1542847.1"/>
    </source>
</evidence>